<gene>
    <name evidence="5" type="ORF">DZC73_01265</name>
</gene>
<proteinExistence type="predicted"/>
<keyword evidence="3" id="KW-0012">Acyltransferase</keyword>
<name>A0A3N7J7M0_9BURK</name>
<evidence type="ECO:0000313" key="5">
    <source>
        <dbReference type="EMBL" id="RQP26772.1"/>
    </source>
</evidence>
<evidence type="ECO:0000256" key="3">
    <source>
        <dbReference type="ARBA" id="ARBA00023315"/>
    </source>
</evidence>
<dbReference type="SUPFAM" id="SSF69593">
    <property type="entry name" value="Glycerol-3-phosphate (1)-acyltransferase"/>
    <property type="match status" value="1"/>
</dbReference>
<dbReference type="GO" id="GO:0006654">
    <property type="term" value="P:phosphatidic acid biosynthetic process"/>
    <property type="evidence" value="ECO:0007669"/>
    <property type="project" value="TreeGrafter"/>
</dbReference>
<keyword evidence="2" id="KW-0808">Transferase</keyword>
<sequence length="186" mass="20792">MARAALRMAGWQVRFDGLPAAQGVAIVYPHTSNWDFPVGMLAKWSIGIPVTFWGKDSLFKIPLFGRWLRWLGGHPVDRSSASGIVGQMASELAEAKARGEFMWLALAPEGTRKYRDSWRSGFYHVALNAQVPLALVYFDFAERVVSVEKFIMLSGNLDEDIRLVAGYLAHRTGKRPQDAAPVKWKA</sequence>
<dbReference type="EMBL" id="QUSW01000001">
    <property type="protein sequence ID" value="RQP26772.1"/>
    <property type="molecule type" value="Genomic_DNA"/>
</dbReference>
<dbReference type="SMART" id="SM00563">
    <property type="entry name" value="PlsC"/>
    <property type="match status" value="1"/>
</dbReference>
<feature type="domain" description="Phospholipid/glycerol acyltransferase" evidence="4">
    <location>
        <begin position="24"/>
        <end position="138"/>
    </location>
</feature>
<dbReference type="AlphaFoldDB" id="A0A3N7J7M0"/>
<evidence type="ECO:0000256" key="1">
    <source>
        <dbReference type="ARBA" id="ARBA00005189"/>
    </source>
</evidence>
<dbReference type="PANTHER" id="PTHR10434">
    <property type="entry name" value="1-ACYL-SN-GLYCEROL-3-PHOSPHATE ACYLTRANSFERASE"/>
    <property type="match status" value="1"/>
</dbReference>
<comment type="caution">
    <text evidence="5">The sequence shown here is derived from an EMBL/GenBank/DDBJ whole genome shotgun (WGS) entry which is preliminary data.</text>
</comment>
<reference evidence="5 6" key="2">
    <citation type="submission" date="2018-12" db="EMBL/GenBank/DDBJ databases">
        <title>Rhizobacter gummiphilus sp. nov., a rubber-degrading bacterium isolated from the soil of a botanical garden in Japan.</title>
        <authorList>
            <person name="Shunsuke S.S."/>
        </authorList>
    </citation>
    <scope>NUCLEOTIDE SEQUENCE [LARGE SCALE GENOMIC DNA]</scope>
    <source>
        <strain evidence="5 6">S-16</strain>
    </source>
</reference>
<dbReference type="OrthoDB" id="9796839at2"/>
<evidence type="ECO:0000256" key="2">
    <source>
        <dbReference type="ARBA" id="ARBA00022679"/>
    </source>
</evidence>
<dbReference type="InterPro" id="IPR002123">
    <property type="entry name" value="Plipid/glycerol_acylTrfase"/>
</dbReference>
<dbReference type="Pfam" id="PF01553">
    <property type="entry name" value="Acyltransferase"/>
    <property type="match status" value="1"/>
</dbReference>
<protein>
    <recommendedName>
        <fullName evidence="4">Phospholipid/glycerol acyltransferase domain-containing protein</fullName>
    </recommendedName>
</protein>
<accession>A0A3N7J7M0</accession>
<evidence type="ECO:0000313" key="6">
    <source>
        <dbReference type="Proteomes" id="UP000267464"/>
    </source>
</evidence>
<reference evidence="5 6" key="1">
    <citation type="submission" date="2018-08" db="EMBL/GenBank/DDBJ databases">
        <authorList>
            <person name="Khan S.A."/>
            <person name="Jeon C.O."/>
            <person name="Chun B.H."/>
            <person name="Jeong S.E."/>
        </authorList>
    </citation>
    <scope>NUCLEOTIDE SEQUENCE [LARGE SCALE GENOMIC DNA]</scope>
    <source>
        <strain evidence="5 6">S-16</strain>
    </source>
</reference>
<dbReference type="PANTHER" id="PTHR10434:SF9">
    <property type="entry name" value="PHOSPHOLIPID_GLYCEROL ACYLTRANSFERASE DOMAIN-CONTAINING PROTEIN"/>
    <property type="match status" value="1"/>
</dbReference>
<evidence type="ECO:0000259" key="4">
    <source>
        <dbReference type="SMART" id="SM00563"/>
    </source>
</evidence>
<keyword evidence="6" id="KW-1185">Reference proteome</keyword>
<dbReference type="GO" id="GO:0003841">
    <property type="term" value="F:1-acylglycerol-3-phosphate O-acyltransferase activity"/>
    <property type="evidence" value="ECO:0007669"/>
    <property type="project" value="TreeGrafter"/>
</dbReference>
<comment type="pathway">
    <text evidence="1">Lipid metabolism.</text>
</comment>
<organism evidence="5 6">
    <name type="scientific">Piscinibacter terrae</name>
    <dbReference type="NCBI Taxonomy" id="2496871"/>
    <lineage>
        <taxon>Bacteria</taxon>
        <taxon>Pseudomonadati</taxon>
        <taxon>Pseudomonadota</taxon>
        <taxon>Betaproteobacteria</taxon>
        <taxon>Burkholderiales</taxon>
        <taxon>Sphaerotilaceae</taxon>
        <taxon>Piscinibacter</taxon>
    </lineage>
</organism>
<dbReference type="Proteomes" id="UP000267464">
    <property type="component" value="Unassembled WGS sequence"/>
</dbReference>